<dbReference type="EMBL" id="CP003349">
    <property type="protein sequence ID" value="AFD06863.1"/>
    <property type="molecule type" value="Genomic_DNA"/>
</dbReference>
<gene>
    <name evidence="2" type="ordered locus">Solca_1801</name>
</gene>
<dbReference type="KEGG" id="scn:Solca_1801"/>
<dbReference type="PANTHER" id="PTHR43031">
    <property type="entry name" value="FAD-DEPENDENT OXIDOREDUCTASE"/>
    <property type="match status" value="1"/>
</dbReference>
<dbReference type="InterPro" id="IPR036873">
    <property type="entry name" value="Rhodanese-like_dom_sf"/>
</dbReference>
<keyword evidence="2" id="KW-0808">Transferase</keyword>
<dbReference type="OrthoDB" id="9808735at2"/>
<dbReference type="InterPro" id="IPR001763">
    <property type="entry name" value="Rhodanese-like_dom"/>
</dbReference>
<dbReference type="InterPro" id="IPR050229">
    <property type="entry name" value="GlpE_sulfurtransferase"/>
</dbReference>
<sequence length="99" mass="11081">MDISAVELTERLKNKEQLTIIDVRDKLEFATFNLGGLHIPLGRLSIEAEELDMEKDEELIVICAHGIRSKTAVDVLKQSGFSNVRNLKGGILAYRKLNS</sequence>
<dbReference type="HOGENOM" id="CLU_089574_13_3_10"/>
<proteinExistence type="predicted"/>
<dbReference type="SMART" id="SM00450">
    <property type="entry name" value="RHOD"/>
    <property type="match status" value="1"/>
</dbReference>
<organism evidence="2 3">
    <name type="scientific">Solitalea canadensis (strain ATCC 29591 / DSM 3403 / JCM 21819 / LMG 8368 / NBRC 15130 / NCIMB 12057 / USAM 9D)</name>
    <name type="common">Flexibacter canadensis</name>
    <dbReference type="NCBI Taxonomy" id="929556"/>
    <lineage>
        <taxon>Bacteria</taxon>
        <taxon>Pseudomonadati</taxon>
        <taxon>Bacteroidota</taxon>
        <taxon>Sphingobacteriia</taxon>
        <taxon>Sphingobacteriales</taxon>
        <taxon>Sphingobacteriaceae</taxon>
        <taxon>Solitalea</taxon>
    </lineage>
</organism>
<dbReference type="Gene3D" id="3.40.250.10">
    <property type="entry name" value="Rhodanese-like domain"/>
    <property type="match status" value="1"/>
</dbReference>
<dbReference type="CDD" id="cd00158">
    <property type="entry name" value="RHOD"/>
    <property type="match status" value="1"/>
</dbReference>
<dbReference type="AlphaFoldDB" id="H8KVW0"/>
<dbReference type="PANTHER" id="PTHR43031:SF17">
    <property type="entry name" value="SULFURTRANSFERASE YTWF-RELATED"/>
    <property type="match status" value="1"/>
</dbReference>
<dbReference type="GO" id="GO:0016740">
    <property type="term" value="F:transferase activity"/>
    <property type="evidence" value="ECO:0007669"/>
    <property type="project" value="UniProtKB-KW"/>
</dbReference>
<evidence type="ECO:0000313" key="2">
    <source>
        <dbReference type="EMBL" id="AFD06863.1"/>
    </source>
</evidence>
<dbReference type="Proteomes" id="UP000007590">
    <property type="component" value="Chromosome"/>
</dbReference>
<dbReference type="eggNOG" id="COG0607">
    <property type="taxonomic scope" value="Bacteria"/>
</dbReference>
<dbReference type="PROSITE" id="PS50206">
    <property type="entry name" value="RHODANESE_3"/>
    <property type="match status" value="1"/>
</dbReference>
<dbReference type="RefSeq" id="WP_014680090.1">
    <property type="nucleotide sequence ID" value="NC_017770.1"/>
</dbReference>
<accession>H8KVW0</accession>
<feature type="domain" description="Rhodanese" evidence="1">
    <location>
        <begin position="14"/>
        <end position="99"/>
    </location>
</feature>
<dbReference type="STRING" id="929556.Solca_1801"/>
<reference evidence="2" key="1">
    <citation type="submission" date="2012-02" db="EMBL/GenBank/DDBJ databases">
        <title>The complete genome of Solitalea canadensis DSM 3403.</title>
        <authorList>
            <consortium name="US DOE Joint Genome Institute (JGI-PGF)"/>
            <person name="Lucas S."/>
            <person name="Copeland A."/>
            <person name="Lapidus A."/>
            <person name="Glavina del Rio T."/>
            <person name="Dalin E."/>
            <person name="Tice H."/>
            <person name="Bruce D."/>
            <person name="Goodwin L."/>
            <person name="Pitluck S."/>
            <person name="Peters L."/>
            <person name="Ovchinnikova G."/>
            <person name="Lu M."/>
            <person name="Kyrpides N."/>
            <person name="Mavromatis K."/>
            <person name="Ivanova N."/>
            <person name="Brettin T."/>
            <person name="Detter J.C."/>
            <person name="Han C."/>
            <person name="Larimer F."/>
            <person name="Land M."/>
            <person name="Hauser L."/>
            <person name="Markowitz V."/>
            <person name="Cheng J.-F."/>
            <person name="Hugenholtz P."/>
            <person name="Woyke T."/>
            <person name="Wu D."/>
            <person name="Spring S."/>
            <person name="Schroeder M."/>
            <person name="Kopitz M."/>
            <person name="Brambilla E."/>
            <person name="Klenk H.-P."/>
            <person name="Eisen J.A."/>
        </authorList>
    </citation>
    <scope>NUCLEOTIDE SEQUENCE</scope>
    <source>
        <strain evidence="2">DSM 3403</strain>
    </source>
</reference>
<keyword evidence="3" id="KW-1185">Reference proteome</keyword>
<dbReference type="Pfam" id="PF00581">
    <property type="entry name" value="Rhodanese"/>
    <property type="match status" value="1"/>
</dbReference>
<protein>
    <submittedName>
        <fullName evidence="2">Rhodanese-related sulfurtransferase</fullName>
    </submittedName>
</protein>
<evidence type="ECO:0000313" key="3">
    <source>
        <dbReference type="Proteomes" id="UP000007590"/>
    </source>
</evidence>
<dbReference type="SUPFAM" id="SSF52821">
    <property type="entry name" value="Rhodanese/Cell cycle control phosphatase"/>
    <property type="match status" value="1"/>
</dbReference>
<name>H8KVW0_SOLCM</name>
<evidence type="ECO:0000259" key="1">
    <source>
        <dbReference type="PROSITE" id="PS50206"/>
    </source>
</evidence>